<dbReference type="Gene3D" id="3.30.565.10">
    <property type="entry name" value="Histidine kinase-like ATPase, C-terminal domain"/>
    <property type="match status" value="1"/>
</dbReference>
<evidence type="ECO:0000256" key="2">
    <source>
        <dbReference type="ARBA" id="ARBA00012438"/>
    </source>
</evidence>
<name>A0A1H2RVC6_9PROT</name>
<dbReference type="InterPro" id="IPR004358">
    <property type="entry name" value="Sig_transdc_His_kin-like_C"/>
</dbReference>
<evidence type="ECO:0000313" key="12">
    <source>
        <dbReference type="Proteomes" id="UP000183454"/>
    </source>
</evidence>
<dbReference type="InterPro" id="IPR003594">
    <property type="entry name" value="HATPase_dom"/>
</dbReference>
<proteinExistence type="predicted"/>
<protein>
    <recommendedName>
        <fullName evidence="2">histidine kinase</fullName>
        <ecNumber evidence="2">2.7.13.3</ecNumber>
    </recommendedName>
</protein>
<feature type="transmembrane region" description="Helical" evidence="9">
    <location>
        <begin position="169"/>
        <end position="188"/>
    </location>
</feature>
<dbReference type="GO" id="GO:0000160">
    <property type="term" value="P:phosphorelay signal transduction system"/>
    <property type="evidence" value="ECO:0007669"/>
    <property type="project" value="UniProtKB-KW"/>
</dbReference>
<feature type="transmembrane region" description="Helical" evidence="9">
    <location>
        <begin position="70"/>
        <end position="87"/>
    </location>
</feature>
<evidence type="ECO:0000256" key="4">
    <source>
        <dbReference type="ARBA" id="ARBA00022679"/>
    </source>
</evidence>
<dbReference type="Proteomes" id="UP000183454">
    <property type="component" value="Unassembled WGS sequence"/>
</dbReference>
<dbReference type="CDD" id="cd00075">
    <property type="entry name" value="HATPase"/>
    <property type="match status" value="1"/>
</dbReference>
<dbReference type="EMBL" id="FNNH01000005">
    <property type="protein sequence ID" value="SDW23401.1"/>
    <property type="molecule type" value="Genomic_DNA"/>
</dbReference>
<feature type="domain" description="Histidine kinase" evidence="10">
    <location>
        <begin position="485"/>
        <end position="687"/>
    </location>
</feature>
<dbReference type="SUPFAM" id="SSF55874">
    <property type="entry name" value="ATPase domain of HSP90 chaperone/DNA topoisomerase II/histidine kinase"/>
    <property type="match status" value="1"/>
</dbReference>
<keyword evidence="8" id="KW-0902">Two-component regulatory system</keyword>
<keyword evidence="6 11" id="KW-0418">Kinase</keyword>
<feature type="transmembrane region" description="Helical" evidence="9">
    <location>
        <begin position="6"/>
        <end position="25"/>
    </location>
</feature>
<keyword evidence="9" id="KW-0472">Membrane</keyword>
<dbReference type="PRINTS" id="PR00344">
    <property type="entry name" value="BCTRLSENSOR"/>
</dbReference>
<feature type="transmembrane region" description="Helical" evidence="9">
    <location>
        <begin position="140"/>
        <end position="157"/>
    </location>
</feature>
<dbReference type="InterPro" id="IPR014265">
    <property type="entry name" value="XrtA/PrsK"/>
</dbReference>
<dbReference type="PANTHER" id="PTHR43065:SF10">
    <property type="entry name" value="PEROXIDE STRESS-ACTIVATED HISTIDINE KINASE MAK3"/>
    <property type="match status" value="1"/>
</dbReference>
<organism evidence="11 12">
    <name type="scientific">Nitrosomonas communis</name>
    <dbReference type="NCBI Taxonomy" id="44574"/>
    <lineage>
        <taxon>Bacteria</taxon>
        <taxon>Pseudomonadati</taxon>
        <taxon>Pseudomonadota</taxon>
        <taxon>Betaproteobacteria</taxon>
        <taxon>Nitrosomonadales</taxon>
        <taxon>Nitrosomonadaceae</taxon>
        <taxon>Nitrosomonas</taxon>
    </lineage>
</organism>
<keyword evidence="3" id="KW-0597">Phosphoprotein</keyword>
<comment type="catalytic activity">
    <reaction evidence="1">
        <text>ATP + protein L-histidine = ADP + protein N-phospho-L-histidine.</text>
        <dbReference type="EC" id="2.7.13.3"/>
    </reaction>
</comment>
<keyword evidence="7" id="KW-0067">ATP-binding</keyword>
<feature type="transmembrane region" description="Helical" evidence="9">
    <location>
        <begin position="200"/>
        <end position="223"/>
    </location>
</feature>
<evidence type="ECO:0000256" key="3">
    <source>
        <dbReference type="ARBA" id="ARBA00022553"/>
    </source>
</evidence>
<accession>A0A1H2RVC6</accession>
<evidence type="ECO:0000256" key="5">
    <source>
        <dbReference type="ARBA" id="ARBA00022741"/>
    </source>
</evidence>
<evidence type="ECO:0000256" key="6">
    <source>
        <dbReference type="ARBA" id="ARBA00022777"/>
    </source>
</evidence>
<dbReference type="RefSeq" id="WP_074665527.1">
    <property type="nucleotide sequence ID" value="NZ_FNNH01000005.1"/>
</dbReference>
<evidence type="ECO:0000256" key="8">
    <source>
        <dbReference type="ARBA" id="ARBA00023012"/>
    </source>
</evidence>
<dbReference type="PROSITE" id="PS50109">
    <property type="entry name" value="HIS_KIN"/>
    <property type="match status" value="1"/>
</dbReference>
<dbReference type="Pfam" id="PF02518">
    <property type="entry name" value="HATPase_c"/>
    <property type="match status" value="1"/>
</dbReference>
<dbReference type="SMART" id="SM00387">
    <property type="entry name" value="HATPase_c"/>
    <property type="match status" value="1"/>
</dbReference>
<feature type="transmembrane region" description="Helical" evidence="9">
    <location>
        <begin position="99"/>
        <end position="120"/>
    </location>
</feature>
<dbReference type="GO" id="GO:0005524">
    <property type="term" value="F:ATP binding"/>
    <property type="evidence" value="ECO:0007669"/>
    <property type="project" value="UniProtKB-KW"/>
</dbReference>
<keyword evidence="9" id="KW-0812">Transmembrane</keyword>
<keyword evidence="5" id="KW-0547">Nucleotide-binding</keyword>
<feature type="transmembrane region" description="Helical" evidence="9">
    <location>
        <begin position="265"/>
        <end position="287"/>
    </location>
</feature>
<dbReference type="SUPFAM" id="SSF55781">
    <property type="entry name" value="GAF domain-like"/>
    <property type="match status" value="1"/>
</dbReference>
<gene>
    <name evidence="11" type="ORF">SAMN05421882_1005111</name>
</gene>
<sequence length="696" mass="79352">MWATITAASYVTAAVAYLFLFVLLLTNWRGRLYGSLLAIVCIVSAFWAVAIASQSYWSFSPTFLIEILEILRNAGWSIFLIALLNPFQQRKENSIPLKIRPAVAAIAVLYLIFFILAIFFNGNYDDEFTSHGQPASYSTFFTGVIMAVIGMVLVEQYYRNMSSEQRWRIKLICLGIGGIFVYDFYLFSDALLFRKINSDIWIARGWVDALTVPLIALAVARNPKWFIGICISRHILFYTSALLSAVIYLLVMAAVGYYLRLSGGAWGGILQLTFLFGAVLLLIILLFSDVTRAWLKVFISKHFYSSNYDYREEWLRFTRTLSEGELELTARAIKALAQLVESPAGGLWFRQENGRYQLIGCWNIFLKNKTIEADNEFCKFLEEKAWVIDLQEFCSDPRKYSSLVLPNWLSDIPRARLIVPLILHRELLGFIVLVEPRSTINLNWEVRDLLRVAGTQASSYLAQYEAANALSIARQFESFNRMSTFVVHDIKNLIFQLSLLLSNAEKHKNNPEFQKDMIETVSFSVSKMKRLLEKLSTGNQSEKLEILSLDQLLQQIMERKSFHIPKPALEITHSNLMVMADYSRLERVISHLIQNAIEATPKNGQVWVRLLKKDSSALIEIEDNGHGMSEQFIQKKLFKPFESTKTAGMGIGVFESKEYINELGGQLDVISQESAGTTFSIYLPLSKNYQENKVVS</sequence>
<dbReference type="AlphaFoldDB" id="A0A1H2RVC6"/>
<evidence type="ECO:0000259" key="10">
    <source>
        <dbReference type="PROSITE" id="PS50109"/>
    </source>
</evidence>
<evidence type="ECO:0000313" key="11">
    <source>
        <dbReference type="EMBL" id="SDW23401.1"/>
    </source>
</evidence>
<evidence type="ECO:0000256" key="9">
    <source>
        <dbReference type="SAM" id="Phobius"/>
    </source>
</evidence>
<dbReference type="NCBIfam" id="TIGR02916">
    <property type="entry name" value="PEP_his_kin"/>
    <property type="match status" value="1"/>
</dbReference>
<dbReference type="GO" id="GO:0004673">
    <property type="term" value="F:protein histidine kinase activity"/>
    <property type="evidence" value="ECO:0007669"/>
    <property type="project" value="UniProtKB-EC"/>
</dbReference>
<evidence type="ECO:0000256" key="1">
    <source>
        <dbReference type="ARBA" id="ARBA00000085"/>
    </source>
</evidence>
<feature type="transmembrane region" description="Helical" evidence="9">
    <location>
        <begin position="235"/>
        <end position="259"/>
    </location>
</feature>
<feature type="transmembrane region" description="Helical" evidence="9">
    <location>
        <begin position="32"/>
        <end position="50"/>
    </location>
</feature>
<dbReference type="InterPro" id="IPR005467">
    <property type="entry name" value="His_kinase_dom"/>
</dbReference>
<evidence type="ECO:0000256" key="7">
    <source>
        <dbReference type="ARBA" id="ARBA00022840"/>
    </source>
</evidence>
<reference evidence="11 12" key="1">
    <citation type="submission" date="2016-10" db="EMBL/GenBank/DDBJ databases">
        <authorList>
            <person name="de Groot N.N."/>
        </authorList>
    </citation>
    <scope>NUCLEOTIDE SEQUENCE [LARGE SCALE GENOMIC DNA]</scope>
    <source>
        <strain evidence="11 12">Nm110</strain>
    </source>
</reference>
<dbReference type="EC" id="2.7.13.3" evidence="2"/>
<keyword evidence="4" id="KW-0808">Transferase</keyword>
<keyword evidence="9" id="KW-1133">Transmembrane helix</keyword>
<dbReference type="PANTHER" id="PTHR43065">
    <property type="entry name" value="SENSOR HISTIDINE KINASE"/>
    <property type="match status" value="1"/>
</dbReference>
<dbReference type="InterPro" id="IPR036890">
    <property type="entry name" value="HATPase_C_sf"/>
</dbReference>